<protein>
    <recommendedName>
        <fullName evidence="5">Elongator complex protein 4</fullName>
    </recommendedName>
</protein>
<dbReference type="PANTHER" id="PTHR12896:SF1">
    <property type="entry name" value="ELONGATOR COMPLEX PROTEIN 4"/>
    <property type="match status" value="1"/>
</dbReference>
<keyword evidence="11" id="KW-1185">Reference proteome</keyword>
<dbReference type="GO" id="GO:0008023">
    <property type="term" value="C:transcription elongation factor complex"/>
    <property type="evidence" value="ECO:0007669"/>
    <property type="project" value="TreeGrafter"/>
</dbReference>
<evidence type="ECO:0000313" key="11">
    <source>
        <dbReference type="Proteomes" id="UP000724874"/>
    </source>
</evidence>
<organism evidence="10 11">
    <name type="scientific">Gymnopilus junonius</name>
    <name type="common">Spectacular rustgill mushroom</name>
    <name type="synonym">Gymnopilus spectabilis subsp. junonius</name>
    <dbReference type="NCBI Taxonomy" id="109634"/>
    <lineage>
        <taxon>Eukaryota</taxon>
        <taxon>Fungi</taxon>
        <taxon>Dikarya</taxon>
        <taxon>Basidiomycota</taxon>
        <taxon>Agaricomycotina</taxon>
        <taxon>Agaricomycetes</taxon>
        <taxon>Agaricomycetidae</taxon>
        <taxon>Agaricales</taxon>
        <taxon>Agaricineae</taxon>
        <taxon>Hymenogastraceae</taxon>
        <taxon>Gymnopilus</taxon>
    </lineage>
</organism>
<dbReference type="AlphaFoldDB" id="A0A9P5NXJ3"/>
<accession>A0A9P5NXJ3</accession>
<keyword evidence="7" id="KW-0819">tRNA processing</keyword>
<dbReference type="CDD" id="cd19494">
    <property type="entry name" value="Elp4"/>
    <property type="match status" value="1"/>
</dbReference>
<dbReference type="OrthoDB" id="289162at2759"/>
<dbReference type="Gene3D" id="3.40.50.300">
    <property type="entry name" value="P-loop containing nucleotide triphosphate hydrolases"/>
    <property type="match status" value="1"/>
</dbReference>
<feature type="region of interest" description="Disordered" evidence="9">
    <location>
        <begin position="1"/>
        <end position="21"/>
    </location>
</feature>
<evidence type="ECO:0000256" key="2">
    <source>
        <dbReference type="ARBA" id="ARBA00004496"/>
    </source>
</evidence>
<evidence type="ECO:0000256" key="4">
    <source>
        <dbReference type="ARBA" id="ARBA00007573"/>
    </source>
</evidence>
<keyword evidence="6" id="KW-0963">Cytoplasm</keyword>
<name>A0A9P5NXJ3_GYMJU</name>
<comment type="pathway">
    <text evidence="3">tRNA modification; 5-methoxycarbonylmethyl-2-thiouridine-tRNA biosynthesis.</text>
</comment>
<evidence type="ECO:0000256" key="1">
    <source>
        <dbReference type="ARBA" id="ARBA00004123"/>
    </source>
</evidence>
<evidence type="ECO:0000256" key="3">
    <source>
        <dbReference type="ARBA" id="ARBA00005043"/>
    </source>
</evidence>
<evidence type="ECO:0000256" key="5">
    <source>
        <dbReference type="ARBA" id="ARBA00020265"/>
    </source>
</evidence>
<evidence type="ECO:0000256" key="6">
    <source>
        <dbReference type="ARBA" id="ARBA00022490"/>
    </source>
</evidence>
<evidence type="ECO:0000256" key="9">
    <source>
        <dbReference type="SAM" id="MobiDB-lite"/>
    </source>
</evidence>
<dbReference type="Proteomes" id="UP000724874">
    <property type="component" value="Unassembled WGS sequence"/>
</dbReference>
<comment type="caution">
    <text evidence="10">The sequence shown here is derived from an EMBL/GenBank/DDBJ whole genome shotgun (WGS) entry which is preliminary data.</text>
</comment>
<comment type="similarity">
    <text evidence="4">Belongs to the ELP4 family.</text>
</comment>
<evidence type="ECO:0000256" key="7">
    <source>
        <dbReference type="ARBA" id="ARBA00022694"/>
    </source>
</evidence>
<dbReference type="Pfam" id="PF05625">
    <property type="entry name" value="PAXNEB"/>
    <property type="match status" value="1"/>
</dbReference>
<keyword evidence="8" id="KW-0539">Nucleus</keyword>
<gene>
    <name evidence="10" type="ORF">CPB84DRAFT_472362</name>
</gene>
<evidence type="ECO:0000256" key="8">
    <source>
        <dbReference type="ARBA" id="ARBA00023242"/>
    </source>
</evidence>
<dbReference type="GO" id="GO:0005737">
    <property type="term" value="C:cytoplasm"/>
    <property type="evidence" value="ECO:0007669"/>
    <property type="project" value="UniProtKB-SubCell"/>
</dbReference>
<dbReference type="InterPro" id="IPR027417">
    <property type="entry name" value="P-loop_NTPase"/>
</dbReference>
<sequence>MSSFKRKGKQALPSYSGTRVSPASNLSLITSTGISSLDDILGGGLPLSCSLVFAAPDIHSSYGELIEKYFVAQGLAVGHSICVVSEDPDGFMRDVMWFAKGQNTRNGNDSEEEYKSADQTQKVKIAWRYEKMKQFQTTTGDSDADSFCQVFELSSRVPEDLIEEALQIKRLHFVKVGSEDVSTAQILGKISSYIKTETSRPMRICIPGLGSAGWGDLGPQSVLHFLHSLRAILRRNAHGCASISLAPQLSTERWGGAGWMEKVGWASDGTMIVSGFSGR</sequence>
<reference evidence="10" key="1">
    <citation type="submission" date="2020-11" db="EMBL/GenBank/DDBJ databases">
        <authorList>
            <consortium name="DOE Joint Genome Institute"/>
            <person name="Ahrendt S."/>
            <person name="Riley R."/>
            <person name="Andreopoulos W."/>
            <person name="LaButti K."/>
            <person name="Pangilinan J."/>
            <person name="Ruiz-duenas F.J."/>
            <person name="Barrasa J.M."/>
            <person name="Sanchez-Garcia M."/>
            <person name="Camarero S."/>
            <person name="Miyauchi S."/>
            <person name="Serrano A."/>
            <person name="Linde D."/>
            <person name="Babiker R."/>
            <person name="Drula E."/>
            <person name="Ayuso-Fernandez I."/>
            <person name="Pacheco R."/>
            <person name="Padilla G."/>
            <person name="Ferreira P."/>
            <person name="Barriuso J."/>
            <person name="Kellner H."/>
            <person name="Castanera R."/>
            <person name="Alfaro M."/>
            <person name="Ramirez L."/>
            <person name="Pisabarro A.G."/>
            <person name="Kuo A."/>
            <person name="Tritt A."/>
            <person name="Lipzen A."/>
            <person name="He G."/>
            <person name="Yan M."/>
            <person name="Ng V."/>
            <person name="Cullen D."/>
            <person name="Martin F."/>
            <person name="Rosso M.-N."/>
            <person name="Henrissat B."/>
            <person name="Hibbett D."/>
            <person name="Martinez A.T."/>
            <person name="Grigoriev I.V."/>
        </authorList>
    </citation>
    <scope>NUCLEOTIDE SEQUENCE</scope>
    <source>
        <strain evidence="10">AH 44721</strain>
    </source>
</reference>
<dbReference type="InterPro" id="IPR008728">
    <property type="entry name" value="Elongator_complex_protein_4"/>
</dbReference>
<comment type="subcellular location">
    <subcellularLocation>
        <location evidence="2">Cytoplasm</location>
    </subcellularLocation>
    <subcellularLocation>
        <location evidence="1">Nucleus</location>
    </subcellularLocation>
</comment>
<proteinExistence type="inferred from homology"/>
<dbReference type="GO" id="GO:0002098">
    <property type="term" value="P:tRNA wobble uridine modification"/>
    <property type="evidence" value="ECO:0007669"/>
    <property type="project" value="InterPro"/>
</dbReference>
<dbReference type="GO" id="GO:0033588">
    <property type="term" value="C:elongator holoenzyme complex"/>
    <property type="evidence" value="ECO:0007669"/>
    <property type="project" value="InterPro"/>
</dbReference>
<dbReference type="PANTHER" id="PTHR12896">
    <property type="entry name" value="PAX6 NEIGHBOR PROTEIN PAXNEB"/>
    <property type="match status" value="1"/>
</dbReference>
<evidence type="ECO:0000313" key="10">
    <source>
        <dbReference type="EMBL" id="KAF8912849.1"/>
    </source>
</evidence>
<dbReference type="EMBL" id="JADNYJ010000002">
    <property type="protein sequence ID" value="KAF8912849.1"/>
    <property type="molecule type" value="Genomic_DNA"/>
</dbReference>